<feature type="binding site" evidence="7">
    <location>
        <position position="186"/>
    </location>
    <ligand>
        <name>cyanocob(III)alamin</name>
        <dbReference type="ChEBI" id="CHEBI:17439"/>
    </ligand>
</feature>
<dbReference type="PANTHER" id="PTHR10559">
    <property type="entry name" value="TRANSCOBALAMIN-1/GASTRIC INTRINSIC FACTOR"/>
    <property type="match status" value="1"/>
</dbReference>
<reference evidence="11" key="3">
    <citation type="submission" date="2025-09" db="UniProtKB">
        <authorList>
            <consortium name="Ensembl"/>
        </authorList>
    </citation>
    <scope>IDENTIFICATION</scope>
</reference>
<dbReference type="Bgee" id="ENSACAG00000009964">
    <property type="expression patterns" value="Expressed in kidney and 3 other cell types or tissues"/>
</dbReference>
<reference evidence="11" key="2">
    <citation type="submission" date="2025-08" db="UniProtKB">
        <authorList>
            <consortium name="Ensembl"/>
        </authorList>
    </citation>
    <scope>IDENTIFICATION</scope>
</reference>
<dbReference type="GO" id="GO:0031419">
    <property type="term" value="F:cobalamin binding"/>
    <property type="evidence" value="ECO:0000318"/>
    <property type="project" value="GO_Central"/>
</dbReference>
<feature type="binding site" evidence="7">
    <location>
        <position position="416"/>
    </location>
    <ligand>
        <name>cyanocob(III)alamin</name>
        <dbReference type="ChEBI" id="CHEBI:17439"/>
    </ligand>
</feature>
<evidence type="ECO:0000256" key="2">
    <source>
        <dbReference type="ARBA" id="ARBA00006449"/>
    </source>
</evidence>
<dbReference type="InterPro" id="IPR027954">
    <property type="entry name" value="Transcobalamin-like_C"/>
</dbReference>
<comment type="similarity">
    <text evidence="2">Belongs to the eukaryotic cobalamin transport proteins family.</text>
</comment>
<protein>
    <submittedName>
        <fullName evidence="11">Cobalamin binding intrinsic factor</fullName>
    </submittedName>
</protein>
<feature type="binding site" evidence="7">
    <location>
        <begin position="141"/>
        <end position="145"/>
    </location>
    <ligand>
        <name>cyanocob(III)alamin</name>
        <dbReference type="ChEBI" id="CHEBI:17439"/>
    </ligand>
</feature>
<feature type="binding site" evidence="7">
    <location>
        <position position="286"/>
    </location>
    <ligand>
        <name>cyanocob(III)alamin</name>
        <dbReference type="ChEBI" id="CHEBI:17439"/>
    </ligand>
</feature>
<dbReference type="RefSeq" id="XP_008108890.1">
    <property type="nucleotide sequence ID" value="XM_008110683.3"/>
</dbReference>
<dbReference type="KEGG" id="acs:100563706"/>
<dbReference type="STRING" id="28377.ENSACAP00000009767"/>
<evidence type="ECO:0000313" key="11">
    <source>
        <dbReference type="Ensembl" id="ENSACAP00000009767.3"/>
    </source>
</evidence>
<evidence type="ECO:0000256" key="5">
    <source>
        <dbReference type="ARBA" id="ARBA00022729"/>
    </source>
</evidence>
<evidence type="ECO:0000256" key="1">
    <source>
        <dbReference type="ARBA" id="ARBA00004613"/>
    </source>
</evidence>
<evidence type="ECO:0000256" key="7">
    <source>
        <dbReference type="PIRSR" id="PIRSR602157-1"/>
    </source>
</evidence>
<sequence>MFLSALTILCLFCTWTRAASISSGTCVVPESKQSLVTGLEKQLVAYANLLYSPEPSVLIALNLAENQDISARMLFLQQLKDTAAKEMTSGKVALYVLALRSSCENPTDVTTPEKKVNLVQVLEEKTKEEIDYYYSHDAPKTTYYQLALDCLALCVENSPDVEMAAIILAKAALSNGFQSSGRFSVDTAAVASLALACVYDGMIATQQNKLVGTIQDALGHLTKQILGEQKSSGIIGNIYSTGLAMQALSVTSEFYLSGDWSCTKTLDKMLDEVDLGAFNTPAAASQILPSLVGKTYLDVKGFVCSPEDVPTIAVRYTISNDRVGTYFTFSTTVKVPKGSVLLAVLEAAQSAEPSKFSFQTEQTSWGPMVVSINGVQANNNEKTYWEFFSGKTPLDQGVGSYKPTDNEHILAIFNTY</sequence>
<dbReference type="GO" id="GO:0140104">
    <property type="term" value="F:molecular carrier activity"/>
    <property type="evidence" value="ECO:0007669"/>
    <property type="project" value="Ensembl"/>
</dbReference>
<dbReference type="Gene3D" id="2.170.130.30">
    <property type="match status" value="1"/>
</dbReference>
<reference evidence="11 12" key="1">
    <citation type="submission" date="2009-12" db="EMBL/GenBank/DDBJ databases">
        <title>The Genome Sequence of Anolis carolinensis (Green Anole Lizard).</title>
        <authorList>
            <consortium name="The Genome Sequencing Platform"/>
            <person name="Di Palma F."/>
            <person name="Alfoldi J."/>
            <person name="Heiman D."/>
            <person name="Young S."/>
            <person name="Grabherr M."/>
            <person name="Johnson J."/>
            <person name="Lander E.S."/>
            <person name="Lindblad-Toh K."/>
        </authorList>
    </citation>
    <scope>NUCLEOTIDE SEQUENCE [LARGE SCALE GENOMIC DNA]</scope>
    <source>
        <strain evidence="11 12">JBL SC #1</strain>
    </source>
</reference>
<keyword evidence="6 7" id="KW-0170">Cobalt</keyword>
<feature type="binding site" evidence="7">
    <location>
        <position position="394"/>
    </location>
    <ligand>
        <name>cyanocob(III)alamin</name>
        <dbReference type="ChEBI" id="CHEBI:17439"/>
    </ligand>
</feature>
<dbReference type="GO" id="GO:0006824">
    <property type="term" value="P:cobalt ion transport"/>
    <property type="evidence" value="ECO:0007669"/>
    <property type="project" value="UniProtKB-KW"/>
</dbReference>
<feature type="disulfide bond" evidence="8">
    <location>
        <begin position="154"/>
        <end position="197"/>
    </location>
</feature>
<gene>
    <name evidence="11" type="primary">CBLIF</name>
</gene>
<dbReference type="Pfam" id="PF01122">
    <property type="entry name" value="Cobalamin_bind"/>
    <property type="match status" value="1"/>
</dbReference>
<keyword evidence="3" id="KW-0406">Ion transport</keyword>
<dbReference type="OrthoDB" id="6343110at2759"/>
<evidence type="ECO:0000313" key="12">
    <source>
        <dbReference type="Proteomes" id="UP000001646"/>
    </source>
</evidence>
<dbReference type="Proteomes" id="UP000001646">
    <property type="component" value="Chromosome 1"/>
</dbReference>
<evidence type="ECO:0000256" key="4">
    <source>
        <dbReference type="ARBA" id="ARBA00022525"/>
    </source>
</evidence>
<feature type="binding site" evidence="7">
    <location>
        <position position="237"/>
    </location>
    <ligand>
        <name>cyanocob(III)alamin</name>
        <dbReference type="ChEBI" id="CHEBI:17439"/>
    </ligand>
</feature>
<dbReference type="PANTHER" id="PTHR10559:SF15">
    <property type="entry name" value="COBALAMIN BINDING INTRINSIC FACTOR"/>
    <property type="match status" value="1"/>
</dbReference>
<dbReference type="GO" id="GO:0140355">
    <property type="term" value="F:cargo receptor ligand activity"/>
    <property type="evidence" value="ECO:0007669"/>
    <property type="project" value="Ensembl"/>
</dbReference>
<keyword evidence="4" id="KW-0964">Secreted</keyword>
<dbReference type="GeneTree" id="ENSGT00530000063370"/>
<dbReference type="Pfam" id="PF14478">
    <property type="entry name" value="DUF4430"/>
    <property type="match status" value="1"/>
</dbReference>
<feature type="signal peptide" evidence="9">
    <location>
        <begin position="1"/>
        <end position="18"/>
    </location>
</feature>
<feature type="chain" id="PRO_5003413675" evidence="9">
    <location>
        <begin position="19"/>
        <end position="416"/>
    </location>
</feature>
<dbReference type="Gene3D" id="1.50.10.20">
    <property type="match status" value="1"/>
</dbReference>
<dbReference type="GO" id="GO:0005902">
    <property type="term" value="C:microvillus"/>
    <property type="evidence" value="ECO:0007669"/>
    <property type="project" value="Ensembl"/>
</dbReference>
<dbReference type="Ensembl" id="ENSACAT00000009966.4">
    <property type="protein sequence ID" value="ENSACAP00000009767.3"/>
    <property type="gene ID" value="ENSACAG00000009964.4"/>
</dbReference>
<comment type="subcellular location">
    <subcellularLocation>
        <location evidence="1">Secreted</location>
    </subcellularLocation>
</comment>
<keyword evidence="8" id="KW-1015">Disulfide bond</keyword>
<feature type="domain" description="Transcobalamin-like C-terminal" evidence="10">
    <location>
        <begin position="338"/>
        <end position="410"/>
    </location>
</feature>
<dbReference type="CTD" id="2694"/>
<evidence type="ECO:0000259" key="10">
    <source>
        <dbReference type="Pfam" id="PF14478"/>
    </source>
</evidence>
<dbReference type="AlphaFoldDB" id="G1KJI5"/>
<dbReference type="GO" id="GO:0005615">
    <property type="term" value="C:extracellular space"/>
    <property type="evidence" value="ECO:0000318"/>
    <property type="project" value="GO_Central"/>
</dbReference>
<keyword evidence="5 9" id="KW-0732">Signal</keyword>
<dbReference type="GeneID" id="100563706"/>
<dbReference type="GO" id="GO:0016324">
    <property type="term" value="C:apical plasma membrane"/>
    <property type="evidence" value="ECO:0007669"/>
    <property type="project" value="Ensembl"/>
</dbReference>
<name>G1KJI5_ANOCA</name>
<proteinExistence type="inferred from homology"/>
<evidence type="ECO:0000256" key="3">
    <source>
        <dbReference type="ARBA" id="ARBA00022426"/>
    </source>
</evidence>
<dbReference type="InterPro" id="IPR002157">
    <property type="entry name" value="Cbl-bd_prot"/>
</dbReference>
<dbReference type="InParanoid" id="G1KJI5"/>
<evidence type="ECO:0000256" key="8">
    <source>
        <dbReference type="PIRSR" id="PIRSR602157-2"/>
    </source>
</evidence>
<accession>G1KJI5</accession>
<dbReference type="GO" id="GO:0005768">
    <property type="term" value="C:endosome"/>
    <property type="evidence" value="ECO:0007669"/>
    <property type="project" value="Ensembl"/>
</dbReference>
<keyword evidence="12" id="KW-1185">Reference proteome</keyword>
<dbReference type="HOGENOM" id="CLU_052188_0_0_1"/>
<keyword evidence="3" id="KW-0171">Cobalt transport</keyword>
<evidence type="ECO:0000256" key="9">
    <source>
        <dbReference type="SAM" id="SignalP"/>
    </source>
</evidence>
<dbReference type="GO" id="GO:0015889">
    <property type="term" value="P:cobalamin transport"/>
    <property type="evidence" value="ECO:0000318"/>
    <property type="project" value="GO_Central"/>
</dbReference>
<organism evidence="11 12">
    <name type="scientific">Anolis carolinensis</name>
    <name type="common">Green anole</name>
    <name type="synonym">American chameleon</name>
    <dbReference type="NCBI Taxonomy" id="28377"/>
    <lineage>
        <taxon>Eukaryota</taxon>
        <taxon>Metazoa</taxon>
        <taxon>Chordata</taxon>
        <taxon>Craniata</taxon>
        <taxon>Vertebrata</taxon>
        <taxon>Euteleostomi</taxon>
        <taxon>Lepidosauria</taxon>
        <taxon>Squamata</taxon>
        <taxon>Bifurcata</taxon>
        <taxon>Unidentata</taxon>
        <taxon>Episquamata</taxon>
        <taxon>Toxicofera</taxon>
        <taxon>Iguania</taxon>
        <taxon>Dactyloidae</taxon>
        <taxon>Anolis</taxon>
    </lineage>
</organism>
<dbReference type="eggNOG" id="ENOG502RXIA">
    <property type="taxonomic scope" value="Eukaryota"/>
</dbReference>
<dbReference type="InterPro" id="IPR051588">
    <property type="entry name" value="Cobalamin_Transport"/>
</dbReference>
<evidence type="ECO:0000256" key="6">
    <source>
        <dbReference type="ARBA" id="ARBA00023285"/>
    </source>
</evidence>
<keyword evidence="3" id="KW-0813">Transport</keyword>
<feature type="disulfide bond" evidence="8">
    <location>
        <begin position="26"/>
        <end position="262"/>
    </location>
</feature>